<sequence length="54" mass="6300">MSGMFLVYNESDGLGCAVEHLISAFRPRRDPRQPMIEYSGMQFMSWHADREFTT</sequence>
<evidence type="ECO:0000313" key="1">
    <source>
        <dbReference type="EMBL" id="SEL73283.1"/>
    </source>
</evidence>
<protein>
    <submittedName>
        <fullName evidence="1">Uncharacterized protein</fullName>
    </submittedName>
</protein>
<dbReference type="Proteomes" id="UP000183894">
    <property type="component" value="Unassembled WGS sequence"/>
</dbReference>
<gene>
    <name evidence="1" type="ORF">SAMN04488691_107126</name>
</gene>
<name>A0A1H7SLA1_HALLR</name>
<organism evidence="1 2">
    <name type="scientific">Haloferax larsenii</name>
    <dbReference type="NCBI Taxonomy" id="302484"/>
    <lineage>
        <taxon>Archaea</taxon>
        <taxon>Methanobacteriati</taxon>
        <taxon>Methanobacteriota</taxon>
        <taxon>Stenosarchaea group</taxon>
        <taxon>Halobacteria</taxon>
        <taxon>Halobacteriales</taxon>
        <taxon>Haloferacaceae</taxon>
        <taxon>Haloferax</taxon>
    </lineage>
</organism>
<dbReference type="EMBL" id="FOAD01000007">
    <property type="protein sequence ID" value="SEL73283.1"/>
    <property type="molecule type" value="Genomic_DNA"/>
</dbReference>
<proteinExistence type="predicted"/>
<reference evidence="1 2" key="1">
    <citation type="submission" date="2016-10" db="EMBL/GenBank/DDBJ databases">
        <authorList>
            <person name="de Groot N.N."/>
        </authorList>
    </citation>
    <scope>NUCLEOTIDE SEQUENCE [LARGE SCALE GENOMIC DNA]</scope>
    <source>
        <strain evidence="1 2">CDM_5</strain>
    </source>
</reference>
<evidence type="ECO:0000313" key="2">
    <source>
        <dbReference type="Proteomes" id="UP000183894"/>
    </source>
</evidence>
<dbReference type="AlphaFoldDB" id="A0A1H7SLA1"/>
<accession>A0A1H7SLA1</accession>